<evidence type="ECO:0000313" key="3">
    <source>
        <dbReference type="EMBL" id="KXZ52537.1"/>
    </source>
</evidence>
<feature type="compositionally biased region" description="Gly residues" evidence="2">
    <location>
        <begin position="130"/>
        <end position="144"/>
    </location>
</feature>
<dbReference type="AlphaFoldDB" id="A0A150GRU4"/>
<protein>
    <submittedName>
        <fullName evidence="3">Uncharacterized protein</fullName>
    </submittedName>
</protein>
<organism evidence="3 4">
    <name type="scientific">Gonium pectorale</name>
    <name type="common">Green alga</name>
    <dbReference type="NCBI Taxonomy" id="33097"/>
    <lineage>
        <taxon>Eukaryota</taxon>
        <taxon>Viridiplantae</taxon>
        <taxon>Chlorophyta</taxon>
        <taxon>core chlorophytes</taxon>
        <taxon>Chlorophyceae</taxon>
        <taxon>CS clade</taxon>
        <taxon>Chlamydomonadales</taxon>
        <taxon>Volvocaceae</taxon>
        <taxon>Gonium</taxon>
    </lineage>
</organism>
<evidence type="ECO:0000313" key="4">
    <source>
        <dbReference type="Proteomes" id="UP000075714"/>
    </source>
</evidence>
<keyword evidence="4" id="KW-1185">Reference proteome</keyword>
<proteinExistence type="predicted"/>
<sequence>MVTLHAELQRRAQSAESRAALAEEQLAQLQNYMTRASVSYQKEIVRLRAIIGQMEGAMGAGKGTYLTMHPLEGAGGGGPLRPAAEVLEEMMTRGSAWARGQQPQQPGGGGALFGAGAGLGPNGQQSLGLSPGGGRAGQRPGEGYGMPRSAGPGAGGGEGPR</sequence>
<dbReference type="Proteomes" id="UP000075714">
    <property type="component" value="Unassembled WGS sequence"/>
</dbReference>
<keyword evidence="1" id="KW-0175">Coiled coil</keyword>
<name>A0A150GRU4_GONPE</name>
<evidence type="ECO:0000256" key="1">
    <source>
        <dbReference type="SAM" id="Coils"/>
    </source>
</evidence>
<feature type="compositionally biased region" description="Gly residues" evidence="2">
    <location>
        <begin position="152"/>
        <end position="161"/>
    </location>
</feature>
<feature type="compositionally biased region" description="Gly residues" evidence="2">
    <location>
        <begin position="106"/>
        <end position="121"/>
    </location>
</feature>
<dbReference type="OrthoDB" id="2113965at2759"/>
<gene>
    <name evidence="3" type="ORF">GPECTOR_9g581</name>
</gene>
<reference evidence="4" key="1">
    <citation type="journal article" date="2016" name="Nat. Commun.">
        <title>The Gonium pectorale genome demonstrates co-option of cell cycle regulation during the evolution of multicellularity.</title>
        <authorList>
            <person name="Hanschen E.R."/>
            <person name="Marriage T.N."/>
            <person name="Ferris P.J."/>
            <person name="Hamaji T."/>
            <person name="Toyoda A."/>
            <person name="Fujiyama A."/>
            <person name="Neme R."/>
            <person name="Noguchi H."/>
            <person name="Minakuchi Y."/>
            <person name="Suzuki M."/>
            <person name="Kawai-Toyooka H."/>
            <person name="Smith D.R."/>
            <person name="Sparks H."/>
            <person name="Anderson J."/>
            <person name="Bakaric R."/>
            <person name="Luria V."/>
            <person name="Karger A."/>
            <person name="Kirschner M.W."/>
            <person name="Durand P.M."/>
            <person name="Michod R.E."/>
            <person name="Nozaki H."/>
            <person name="Olson B.J."/>
        </authorList>
    </citation>
    <scope>NUCLEOTIDE SEQUENCE [LARGE SCALE GENOMIC DNA]</scope>
    <source>
        <strain evidence="4">NIES-2863</strain>
    </source>
</reference>
<evidence type="ECO:0000256" key="2">
    <source>
        <dbReference type="SAM" id="MobiDB-lite"/>
    </source>
</evidence>
<dbReference type="EMBL" id="LSYV01000010">
    <property type="protein sequence ID" value="KXZ52537.1"/>
    <property type="molecule type" value="Genomic_DNA"/>
</dbReference>
<comment type="caution">
    <text evidence="3">The sequence shown here is derived from an EMBL/GenBank/DDBJ whole genome shotgun (WGS) entry which is preliminary data.</text>
</comment>
<feature type="region of interest" description="Disordered" evidence="2">
    <location>
        <begin position="93"/>
        <end position="161"/>
    </location>
</feature>
<feature type="coiled-coil region" evidence="1">
    <location>
        <begin position="5"/>
        <end position="32"/>
    </location>
</feature>
<accession>A0A150GRU4</accession>